<evidence type="ECO:0000313" key="12">
    <source>
        <dbReference type="Proteomes" id="UP000192223"/>
    </source>
</evidence>
<keyword evidence="7" id="KW-0496">Mitochondrion</keyword>
<dbReference type="GO" id="GO:0031966">
    <property type="term" value="C:mitochondrial membrane"/>
    <property type="evidence" value="ECO:0007669"/>
    <property type="project" value="UniProtKB-SubCell"/>
</dbReference>
<dbReference type="Proteomes" id="UP000192223">
    <property type="component" value="Unplaced"/>
</dbReference>
<keyword evidence="5" id="KW-0677">Repeat</keyword>
<dbReference type="PROSITE" id="PS50920">
    <property type="entry name" value="SOLCAR"/>
    <property type="match status" value="3"/>
</dbReference>
<sequence length="302" mass="32894">MSDIGPFQYFICGGFGGICTVLTGHPLDTVKVRMQTMPLPKPGEVPLYTGTWNCIVKTVRNEGVLGLYKGMGAPLMGVAPIFAISFFGYGVGTQIFGPKEEGKRMTTLQYFSAGALSGILTTVIMAPGERIKCLLQIQQDVTKPQLYSGPLDCAKKLYKEGGIRSIYRGSLATMCRDCPASGLYFLTYESIKNFATNNGEKQIGFGYTLLAGGCAGIANWLVGMPPDVLKSRLQTAPEGTYPNGMRDVFRDLMQKEGPLALYKGITPVLLRAFPANAACFLGFELCKRFLEYLSPPKKELQI</sequence>
<feature type="transmembrane region" description="Helical" evidence="11">
    <location>
        <begin position="6"/>
        <end position="27"/>
    </location>
</feature>
<evidence type="ECO:0000256" key="8">
    <source>
        <dbReference type="ARBA" id="ARBA00023136"/>
    </source>
</evidence>
<dbReference type="FunCoup" id="A0A7F5RDI3">
    <property type="interactions" value="1278"/>
</dbReference>
<name>A0A7F5RDI3_AGRPL</name>
<dbReference type="GeneID" id="108735257"/>
<feature type="repeat" description="Solcar" evidence="9">
    <location>
        <begin position="105"/>
        <end position="194"/>
    </location>
</feature>
<keyword evidence="4 9" id="KW-0812">Transmembrane</keyword>
<proteinExistence type="inferred from homology"/>
<keyword evidence="8 9" id="KW-0472">Membrane</keyword>
<dbReference type="AlphaFoldDB" id="A0A7F5RDI3"/>
<evidence type="ECO:0000313" key="13">
    <source>
        <dbReference type="RefSeq" id="XP_025834031.1"/>
    </source>
</evidence>
<dbReference type="InterPro" id="IPR023395">
    <property type="entry name" value="MCP_dom_sf"/>
</dbReference>
<dbReference type="PRINTS" id="PR00926">
    <property type="entry name" value="MITOCARRIER"/>
</dbReference>
<feature type="repeat" description="Solcar" evidence="9">
    <location>
        <begin position="203"/>
        <end position="289"/>
    </location>
</feature>
<dbReference type="InterPro" id="IPR018108">
    <property type="entry name" value="MCP_transmembrane"/>
</dbReference>
<evidence type="ECO:0000256" key="5">
    <source>
        <dbReference type="ARBA" id="ARBA00022737"/>
    </source>
</evidence>
<accession>A0A7F5RDI3</accession>
<comment type="subcellular location">
    <subcellularLocation>
        <location evidence="1">Mitochondrion membrane</location>
        <topology evidence="1">Multi-pass membrane protein</topology>
    </subcellularLocation>
</comment>
<keyword evidence="6 11" id="KW-1133">Transmembrane helix</keyword>
<gene>
    <name evidence="13" type="primary">LOC108735257</name>
</gene>
<evidence type="ECO:0000256" key="4">
    <source>
        <dbReference type="ARBA" id="ARBA00022692"/>
    </source>
</evidence>
<evidence type="ECO:0000256" key="3">
    <source>
        <dbReference type="ARBA" id="ARBA00022448"/>
    </source>
</evidence>
<protein>
    <submittedName>
        <fullName evidence="13">Congested-like trachea protein</fullName>
    </submittedName>
</protein>
<dbReference type="OrthoDB" id="14252at2759"/>
<evidence type="ECO:0000256" key="11">
    <source>
        <dbReference type="SAM" id="Phobius"/>
    </source>
</evidence>
<dbReference type="KEGG" id="apln:108735257"/>
<keyword evidence="12" id="KW-1185">Reference proteome</keyword>
<evidence type="ECO:0000256" key="9">
    <source>
        <dbReference type="PROSITE-ProRule" id="PRU00282"/>
    </source>
</evidence>
<dbReference type="PANTHER" id="PTHR45624:SF4">
    <property type="entry name" value="CONGESTED-LIKE TRACHEA PROTEIN-RELATED"/>
    <property type="match status" value="1"/>
</dbReference>
<dbReference type="GO" id="GO:1902603">
    <property type="term" value="P:carnitine transmembrane transport"/>
    <property type="evidence" value="ECO:0007669"/>
    <property type="project" value="TreeGrafter"/>
</dbReference>
<dbReference type="InParanoid" id="A0A7F5RDI3"/>
<feature type="transmembrane region" description="Helical" evidence="11">
    <location>
        <begin position="108"/>
        <end position="126"/>
    </location>
</feature>
<dbReference type="SUPFAM" id="SSF103506">
    <property type="entry name" value="Mitochondrial carrier"/>
    <property type="match status" value="1"/>
</dbReference>
<comment type="similarity">
    <text evidence="2 10">Belongs to the mitochondrial carrier (TC 2.A.29) family.</text>
</comment>
<keyword evidence="3 10" id="KW-0813">Transport</keyword>
<dbReference type="PANTHER" id="PTHR45624">
    <property type="entry name" value="MITOCHONDRIAL BASIC AMINO ACIDS TRANSPORTER-RELATED"/>
    <property type="match status" value="1"/>
</dbReference>
<dbReference type="GO" id="GO:0015227">
    <property type="term" value="F:O-acyl-L-carnitine transmembrane transporter activity"/>
    <property type="evidence" value="ECO:0007669"/>
    <property type="project" value="TreeGrafter"/>
</dbReference>
<organism evidence="12 13">
    <name type="scientific">Agrilus planipennis</name>
    <name type="common">Emerald ash borer</name>
    <name type="synonym">Agrilus marcopoli</name>
    <dbReference type="NCBI Taxonomy" id="224129"/>
    <lineage>
        <taxon>Eukaryota</taxon>
        <taxon>Metazoa</taxon>
        <taxon>Ecdysozoa</taxon>
        <taxon>Arthropoda</taxon>
        <taxon>Hexapoda</taxon>
        <taxon>Insecta</taxon>
        <taxon>Pterygota</taxon>
        <taxon>Neoptera</taxon>
        <taxon>Endopterygota</taxon>
        <taxon>Coleoptera</taxon>
        <taxon>Polyphaga</taxon>
        <taxon>Elateriformia</taxon>
        <taxon>Buprestoidea</taxon>
        <taxon>Buprestidae</taxon>
        <taxon>Agrilinae</taxon>
        <taxon>Agrilus</taxon>
    </lineage>
</organism>
<feature type="repeat" description="Solcar" evidence="9">
    <location>
        <begin position="4"/>
        <end position="95"/>
    </location>
</feature>
<evidence type="ECO:0000256" key="2">
    <source>
        <dbReference type="ARBA" id="ARBA00006375"/>
    </source>
</evidence>
<reference evidence="13" key="1">
    <citation type="submission" date="2025-08" db="UniProtKB">
        <authorList>
            <consortium name="RefSeq"/>
        </authorList>
    </citation>
    <scope>IDENTIFICATION</scope>
    <source>
        <tissue evidence="13">Entire body</tissue>
    </source>
</reference>
<dbReference type="Pfam" id="PF00153">
    <property type="entry name" value="Mito_carr"/>
    <property type="match status" value="3"/>
</dbReference>
<evidence type="ECO:0000256" key="1">
    <source>
        <dbReference type="ARBA" id="ARBA00004225"/>
    </source>
</evidence>
<evidence type="ECO:0000256" key="7">
    <source>
        <dbReference type="ARBA" id="ARBA00023128"/>
    </source>
</evidence>
<evidence type="ECO:0000256" key="6">
    <source>
        <dbReference type="ARBA" id="ARBA00022989"/>
    </source>
</evidence>
<evidence type="ECO:0000256" key="10">
    <source>
        <dbReference type="RuleBase" id="RU000488"/>
    </source>
</evidence>
<dbReference type="InterPro" id="IPR002067">
    <property type="entry name" value="MCP"/>
</dbReference>
<dbReference type="InterPro" id="IPR050567">
    <property type="entry name" value="Mitochondrial_Carrier"/>
</dbReference>
<dbReference type="RefSeq" id="XP_025834031.1">
    <property type="nucleotide sequence ID" value="XM_025978246.1"/>
</dbReference>
<feature type="transmembrane region" description="Helical" evidence="11">
    <location>
        <begin position="75"/>
        <end position="96"/>
    </location>
</feature>
<dbReference type="GO" id="GO:0006839">
    <property type="term" value="P:mitochondrial transport"/>
    <property type="evidence" value="ECO:0007669"/>
    <property type="project" value="TreeGrafter"/>
</dbReference>
<dbReference type="Gene3D" id="1.50.40.10">
    <property type="entry name" value="Mitochondrial carrier domain"/>
    <property type="match status" value="2"/>
</dbReference>